<feature type="non-terminal residue" evidence="1">
    <location>
        <position position="1"/>
    </location>
</feature>
<organism evidence="1 2">
    <name type="scientific">Colletotrichum asianum</name>
    <dbReference type="NCBI Taxonomy" id="702518"/>
    <lineage>
        <taxon>Eukaryota</taxon>
        <taxon>Fungi</taxon>
        <taxon>Dikarya</taxon>
        <taxon>Ascomycota</taxon>
        <taxon>Pezizomycotina</taxon>
        <taxon>Sordariomycetes</taxon>
        <taxon>Hypocreomycetidae</taxon>
        <taxon>Glomerellales</taxon>
        <taxon>Glomerellaceae</taxon>
        <taxon>Colletotrichum</taxon>
        <taxon>Colletotrichum gloeosporioides species complex</taxon>
    </lineage>
</organism>
<proteinExistence type="predicted"/>
<dbReference type="Proteomes" id="UP000434172">
    <property type="component" value="Unassembled WGS sequence"/>
</dbReference>
<sequence>MQCSNSLSSNNGTLTGTVELHKLYFRPLRDALTRSKREVPIK</sequence>
<comment type="caution">
    <text evidence="1">The sequence shown here is derived from an EMBL/GenBank/DDBJ whole genome shotgun (WGS) entry which is preliminary data.</text>
</comment>
<protein>
    <submittedName>
        <fullName evidence="1">Uncharacterized protein</fullName>
    </submittedName>
</protein>
<gene>
    <name evidence="1" type="ORF">GQ607_004034</name>
</gene>
<keyword evidence="2" id="KW-1185">Reference proteome</keyword>
<reference evidence="1 2" key="1">
    <citation type="submission" date="2019-12" db="EMBL/GenBank/DDBJ databases">
        <title>A genome sequence resource for the geographically widespread anthracnose pathogen Colletotrichum asianum.</title>
        <authorList>
            <person name="Meng Y."/>
        </authorList>
    </citation>
    <scope>NUCLEOTIDE SEQUENCE [LARGE SCALE GENOMIC DNA]</scope>
    <source>
        <strain evidence="1 2">ICMP 18580</strain>
    </source>
</reference>
<evidence type="ECO:0000313" key="2">
    <source>
        <dbReference type="Proteomes" id="UP000434172"/>
    </source>
</evidence>
<dbReference type="EMBL" id="WOWK01000016">
    <property type="protein sequence ID" value="KAF0328622.1"/>
    <property type="molecule type" value="Genomic_DNA"/>
</dbReference>
<accession>A0A8H3WQ88</accession>
<name>A0A8H3WQ88_9PEZI</name>
<evidence type="ECO:0000313" key="1">
    <source>
        <dbReference type="EMBL" id="KAF0328622.1"/>
    </source>
</evidence>
<dbReference type="AlphaFoldDB" id="A0A8H3WQ88"/>